<dbReference type="SUPFAM" id="SSF81301">
    <property type="entry name" value="Nucleotidyltransferase"/>
    <property type="match status" value="1"/>
</dbReference>
<accession>A0ABR3X7I8</accession>
<keyword evidence="2" id="KW-1185">Reference proteome</keyword>
<name>A0ABR3X7I8_9PEZI</name>
<gene>
    <name evidence="1" type="ORF">Daus18300_004545</name>
</gene>
<dbReference type="InterPro" id="IPR007344">
    <property type="entry name" value="GrpB/CoaE"/>
</dbReference>
<dbReference type="Pfam" id="PF11578">
    <property type="entry name" value="DUF3237"/>
    <property type="match status" value="1"/>
</dbReference>
<dbReference type="PANTHER" id="PTHR37315:SF1">
    <property type="entry name" value="UPF0311 PROTEIN BLR7842"/>
    <property type="match status" value="1"/>
</dbReference>
<proteinExistence type="predicted"/>
<dbReference type="Proteomes" id="UP001583177">
    <property type="component" value="Unassembled WGS sequence"/>
</dbReference>
<dbReference type="Gene3D" id="3.30.460.10">
    <property type="entry name" value="Beta Polymerase, domain 2"/>
    <property type="match status" value="1"/>
</dbReference>
<organism evidence="1 2">
    <name type="scientific">Diaporthe australafricana</name>
    <dbReference type="NCBI Taxonomy" id="127596"/>
    <lineage>
        <taxon>Eukaryota</taxon>
        <taxon>Fungi</taxon>
        <taxon>Dikarya</taxon>
        <taxon>Ascomycota</taxon>
        <taxon>Pezizomycotina</taxon>
        <taxon>Sordariomycetes</taxon>
        <taxon>Sordariomycetidae</taxon>
        <taxon>Diaporthales</taxon>
        <taxon>Diaporthaceae</taxon>
        <taxon>Diaporthe</taxon>
    </lineage>
</organism>
<protein>
    <recommendedName>
        <fullName evidence="3">GrpB domain-containing protein</fullName>
    </recommendedName>
</protein>
<dbReference type="Gene3D" id="2.40.160.20">
    <property type="match status" value="1"/>
</dbReference>
<dbReference type="InterPro" id="IPR043519">
    <property type="entry name" value="NT_sf"/>
</dbReference>
<dbReference type="EMBL" id="JAWRVE010000031">
    <property type="protein sequence ID" value="KAL1871911.1"/>
    <property type="molecule type" value="Genomic_DNA"/>
</dbReference>
<sequence length="412" mass="45666">MAQQQQQQGDFLPVLTSETAHDDHRATTRPNDHAPQGTSAEADKILAGFTPGSLAQTIALPAPRIVHDFRMQASLEGKVALGRSCWGERNWIGICGGEWSATWGKGTVVPGGQDAQLLTDNKSTFVDTRYLLATADAEPAHIMVRTEGWRTGPPDVLMRLLDPVEGDKVSPDEYRFRIFIRFETGDERYRWVNEGMWIGSGVRRGLEEERNMESVGYTPATIQVVTKRVDPDIEISPYQPSWPVTFSQVASRITSSLGPMALKLEHVGSTSVPGLAAKPIIDVLLEVSDPSAEIEYIPRLKSLGFVLYIRQPKFHGHRFLAVDQAKVEINLHVHRAGCQIASQFLIFRDFLRANDWARDEYAEAKVKAAATSNDEKGGRVRYQKEKEAVLNRLKAKALAERPSSSCACCVVG</sequence>
<dbReference type="PANTHER" id="PTHR37315">
    <property type="entry name" value="UPF0311 PROTEIN BLR7842"/>
    <property type="match status" value="1"/>
</dbReference>
<evidence type="ECO:0008006" key="3">
    <source>
        <dbReference type="Google" id="ProtNLM"/>
    </source>
</evidence>
<comment type="caution">
    <text evidence="1">The sequence shown here is derived from an EMBL/GenBank/DDBJ whole genome shotgun (WGS) entry which is preliminary data.</text>
</comment>
<dbReference type="Pfam" id="PF04229">
    <property type="entry name" value="GrpB"/>
    <property type="match status" value="1"/>
</dbReference>
<evidence type="ECO:0000313" key="1">
    <source>
        <dbReference type="EMBL" id="KAL1871911.1"/>
    </source>
</evidence>
<reference evidence="1 2" key="1">
    <citation type="journal article" date="2024" name="IMA Fungus">
        <title>IMA Genome - F19 : A genome assembly and annotation guide to empower mycologists, including annotated draft genome sequences of Ceratocystis pirilliformis, Diaporthe australafricana, Fusarium ophioides, Paecilomyces lecythidis, and Sporothrix stenoceras.</title>
        <authorList>
            <person name="Aylward J."/>
            <person name="Wilson A.M."/>
            <person name="Visagie C.M."/>
            <person name="Spraker J."/>
            <person name="Barnes I."/>
            <person name="Buitendag C."/>
            <person name="Ceriani C."/>
            <person name="Del Mar Angel L."/>
            <person name="du Plessis D."/>
            <person name="Fuchs T."/>
            <person name="Gasser K."/>
            <person name="Kramer D."/>
            <person name="Li W."/>
            <person name="Munsamy K."/>
            <person name="Piso A."/>
            <person name="Price J.L."/>
            <person name="Sonnekus B."/>
            <person name="Thomas C."/>
            <person name="van der Nest A."/>
            <person name="van Dijk A."/>
            <person name="van Heerden A."/>
            <person name="van Vuuren N."/>
            <person name="Yilmaz N."/>
            <person name="Duong T.A."/>
            <person name="van der Merwe N.A."/>
            <person name="Wingfield M.J."/>
            <person name="Wingfield B.D."/>
        </authorList>
    </citation>
    <scope>NUCLEOTIDE SEQUENCE [LARGE SCALE GENOMIC DNA]</scope>
    <source>
        <strain evidence="1 2">CMW 18300</strain>
    </source>
</reference>
<dbReference type="InterPro" id="IPR020915">
    <property type="entry name" value="UPF0311"/>
</dbReference>
<evidence type="ECO:0000313" key="2">
    <source>
        <dbReference type="Proteomes" id="UP001583177"/>
    </source>
</evidence>